<keyword evidence="3" id="KW-1185">Reference proteome</keyword>
<name>A0A392S0E1_9FABA</name>
<feature type="coiled-coil region" evidence="1">
    <location>
        <begin position="8"/>
        <end position="42"/>
    </location>
</feature>
<keyword evidence="1" id="KW-0175">Coiled coil</keyword>
<evidence type="ECO:0000256" key="1">
    <source>
        <dbReference type="SAM" id="Coils"/>
    </source>
</evidence>
<feature type="non-terminal residue" evidence="2">
    <location>
        <position position="70"/>
    </location>
</feature>
<sequence>MADNNTFIHELQTNVQKNAAAIDKIQSEMQTQFRQAEIANAERFSLMHEALDALLHSRSNVLESSHGVNS</sequence>
<accession>A0A392S0E1</accession>
<dbReference type="EMBL" id="LXQA010303475">
    <property type="protein sequence ID" value="MCI42353.1"/>
    <property type="molecule type" value="Genomic_DNA"/>
</dbReference>
<evidence type="ECO:0000313" key="3">
    <source>
        <dbReference type="Proteomes" id="UP000265520"/>
    </source>
</evidence>
<reference evidence="2 3" key="1">
    <citation type="journal article" date="2018" name="Front. Plant Sci.">
        <title>Red Clover (Trifolium pratense) and Zigzag Clover (T. medium) - A Picture of Genomic Similarities and Differences.</title>
        <authorList>
            <person name="Dluhosova J."/>
            <person name="Istvanek J."/>
            <person name="Nedelnik J."/>
            <person name="Repkova J."/>
        </authorList>
    </citation>
    <scope>NUCLEOTIDE SEQUENCE [LARGE SCALE GENOMIC DNA]</scope>
    <source>
        <strain evidence="3">cv. 10/8</strain>
        <tissue evidence="2">Leaf</tissue>
    </source>
</reference>
<protein>
    <submittedName>
        <fullName evidence="2">Uncharacterized protein</fullName>
    </submittedName>
</protein>
<evidence type="ECO:0000313" key="2">
    <source>
        <dbReference type="EMBL" id="MCI42353.1"/>
    </source>
</evidence>
<organism evidence="2 3">
    <name type="scientific">Trifolium medium</name>
    <dbReference type="NCBI Taxonomy" id="97028"/>
    <lineage>
        <taxon>Eukaryota</taxon>
        <taxon>Viridiplantae</taxon>
        <taxon>Streptophyta</taxon>
        <taxon>Embryophyta</taxon>
        <taxon>Tracheophyta</taxon>
        <taxon>Spermatophyta</taxon>
        <taxon>Magnoliopsida</taxon>
        <taxon>eudicotyledons</taxon>
        <taxon>Gunneridae</taxon>
        <taxon>Pentapetalae</taxon>
        <taxon>rosids</taxon>
        <taxon>fabids</taxon>
        <taxon>Fabales</taxon>
        <taxon>Fabaceae</taxon>
        <taxon>Papilionoideae</taxon>
        <taxon>50 kb inversion clade</taxon>
        <taxon>NPAAA clade</taxon>
        <taxon>Hologalegina</taxon>
        <taxon>IRL clade</taxon>
        <taxon>Trifolieae</taxon>
        <taxon>Trifolium</taxon>
    </lineage>
</organism>
<dbReference type="Proteomes" id="UP000265520">
    <property type="component" value="Unassembled WGS sequence"/>
</dbReference>
<proteinExistence type="predicted"/>
<comment type="caution">
    <text evidence="2">The sequence shown here is derived from an EMBL/GenBank/DDBJ whole genome shotgun (WGS) entry which is preliminary data.</text>
</comment>
<dbReference type="AlphaFoldDB" id="A0A392S0E1"/>